<protein>
    <submittedName>
        <fullName evidence="1">Uncharacterized protein</fullName>
    </submittedName>
</protein>
<comment type="caution">
    <text evidence="1">The sequence shown here is derived from an EMBL/GenBank/DDBJ whole genome shotgun (WGS) entry which is preliminary data.</text>
</comment>
<organism evidence="1 2">
    <name type="scientific">Dermacentor silvarum</name>
    <name type="common">Tick</name>
    <dbReference type="NCBI Taxonomy" id="543639"/>
    <lineage>
        <taxon>Eukaryota</taxon>
        <taxon>Metazoa</taxon>
        <taxon>Ecdysozoa</taxon>
        <taxon>Arthropoda</taxon>
        <taxon>Chelicerata</taxon>
        <taxon>Arachnida</taxon>
        <taxon>Acari</taxon>
        <taxon>Parasitiformes</taxon>
        <taxon>Ixodida</taxon>
        <taxon>Ixodoidea</taxon>
        <taxon>Ixodidae</taxon>
        <taxon>Rhipicephalinae</taxon>
        <taxon>Dermacentor</taxon>
    </lineage>
</organism>
<name>A0ACB8DJB4_DERSI</name>
<gene>
    <name evidence="1" type="ORF">HPB49_013514</name>
</gene>
<sequence>MVPRDPGKPVPQTEPSKGKSRRHRTSVVDKEQPASSTSRSCSLQSRQSLDIMPDAPARMRHPDPAHGAQARPPTTESSGTAAALAAAGKISVSTSKPNDKPVEADPGVVSQSEKPVDQQVQVVPTLKYRQSQPETLSVKNLHTKQSTGALSAGSDAALAAHTRDSSRFYSVTALFLLVAAIVVGGLFAVIFLFTKWESQVLLQVPGLGRFRGFVLVIENQPVYVFRGVRFGQDTSGEKRFDRPAAWTENRNVVTDARLSKPGCVQEPLKEKDKSIELNNDTTEDCLHLNVWTPCTEASEPGCRRTVVVFLSSQGFQQGNNNHYDGRWFAALGQVVVVVPNFRLGAFGFLDLGVPGAPGNVALDDQRLALEWVVSHIGSFGGNASDIVLMGSAAGAWSVGAHITGDDPFWRHERFAKVILHSESPFRRYYANTIRQVTQLLRCPVEDRLSQLSCLRNASARDVVRVTSSWDCRQGPSTTRAPESAARVVGRRFLVGVVSDEGSHLADSLRRLPSREQNLRWMASEFLRTVFRIKLSAELADAYRSSVTTEGGDASGDGSSVSQLLGDVLHVCPLVRLALELAAEHRNMVWGFLFDHRASFAPPYDGTGAPRFSELDFVFGRVFDGSVGPASLDEQRMARQLIELWAGFAKRGSLPRVNQNTWPSYTDGRAVHVRITQQGLEEMWDFKKNNCSIVASYVPYAADDTAARRKKNTTA</sequence>
<proteinExistence type="predicted"/>
<evidence type="ECO:0000313" key="1">
    <source>
        <dbReference type="EMBL" id="KAH7970664.1"/>
    </source>
</evidence>
<dbReference type="EMBL" id="CM023480">
    <property type="protein sequence ID" value="KAH7970664.1"/>
    <property type="molecule type" value="Genomic_DNA"/>
</dbReference>
<dbReference type="Proteomes" id="UP000821865">
    <property type="component" value="Chromosome 11"/>
</dbReference>
<accession>A0ACB8DJB4</accession>
<reference evidence="1" key="1">
    <citation type="submission" date="2020-05" db="EMBL/GenBank/DDBJ databases">
        <title>Large-scale comparative analyses of tick genomes elucidate their genetic diversity and vector capacities.</title>
        <authorList>
            <person name="Jia N."/>
            <person name="Wang J."/>
            <person name="Shi W."/>
            <person name="Du L."/>
            <person name="Sun Y."/>
            <person name="Zhan W."/>
            <person name="Jiang J."/>
            <person name="Wang Q."/>
            <person name="Zhang B."/>
            <person name="Ji P."/>
            <person name="Sakyi L.B."/>
            <person name="Cui X."/>
            <person name="Yuan T."/>
            <person name="Jiang B."/>
            <person name="Yang W."/>
            <person name="Lam T.T.-Y."/>
            <person name="Chang Q."/>
            <person name="Ding S."/>
            <person name="Wang X."/>
            <person name="Zhu J."/>
            <person name="Ruan X."/>
            <person name="Zhao L."/>
            <person name="Wei J."/>
            <person name="Que T."/>
            <person name="Du C."/>
            <person name="Cheng J."/>
            <person name="Dai P."/>
            <person name="Han X."/>
            <person name="Huang E."/>
            <person name="Gao Y."/>
            <person name="Liu J."/>
            <person name="Shao H."/>
            <person name="Ye R."/>
            <person name="Li L."/>
            <person name="Wei W."/>
            <person name="Wang X."/>
            <person name="Wang C."/>
            <person name="Yang T."/>
            <person name="Huo Q."/>
            <person name="Li W."/>
            <person name="Guo W."/>
            <person name="Chen H."/>
            <person name="Zhou L."/>
            <person name="Ni X."/>
            <person name="Tian J."/>
            <person name="Zhou Y."/>
            <person name="Sheng Y."/>
            <person name="Liu T."/>
            <person name="Pan Y."/>
            <person name="Xia L."/>
            <person name="Li J."/>
            <person name="Zhao F."/>
            <person name="Cao W."/>
        </authorList>
    </citation>
    <scope>NUCLEOTIDE SEQUENCE</scope>
    <source>
        <strain evidence="1">Dsil-2018</strain>
    </source>
</reference>
<evidence type="ECO:0000313" key="2">
    <source>
        <dbReference type="Proteomes" id="UP000821865"/>
    </source>
</evidence>
<keyword evidence="2" id="KW-1185">Reference proteome</keyword>